<evidence type="ECO:0000256" key="2">
    <source>
        <dbReference type="ARBA" id="ARBA00022908"/>
    </source>
</evidence>
<reference evidence="8 9" key="1">
    <citation type="submission" date="2019-07" db="EMBL/GenBank/DDBJ databases">
        <title>Microlunatus dokdonensis sp. nov. isolated from the rhizospheric soil of the wild plant Elymus tsukushiensis.</title>
        <authorList>
            <person name="Ghim S.-Y."/>
            <person name="Hwang Y.-J."/>
            <person name="Son J.-S."/>
            <person name="Shin J.-H."/>
        </authorList>
    </citation>
    <scope>NUCLEOTIDE SEQUENCE [LARGE SCALE GENOMIC DNA]</scope>
    <source>
        <strain evidence="8 9">KUDC0627</strain>
    </source>
</reference>
<dbReference type="SUPFAM" id="SSF56349">
    <property type="entry name" value="DNA breaking-rejoining enzymes"/>
    <property type="match status" value="1"/>
</dbReference>
<dbReference type="PROSITE" id="PS51898">
    <property type="entry name" value="TYR_RECOMBINASE"/>
    <property type="match status" value="1"/>
</dbReference>
<evidence type="ECO:0000259" key="7">
    <source>
        <dbReference type="PROSITE" id="PS51900"/>
    </source>
</evidence>
<comment type="similarity">
    <text evidence="1">Belongs to the 'phage' integrase family.</text>
</comment>
<dbReference type="InterPro" id="IPR044068">
    <property type="entry name" value="CB"/>
</dbReference>
<dbReference type="PANTHER" id="PTHR30629">
    <property type="entry name" value="PROPHAGE INTEGRASE"/>
    <property type="match status" value="1"/>
</dbReference>
<dbReference type="OrthoDB" id="1822491at2"/>
<keyword evidence="9" id="KW-1185">Reference proteome</keyword>
<dbReference type="CDD" id="cd01189">
    <property type="entry name" value="INT_ICEBs1_C_like"/>
    <property type="match status" value="1"/>
</dbReference>
<evidence type="ECO:0000313" key="9">
    <source>
        <dbReference type="Proteomes" id="UP000319263"/>
    </source>
</evidence>
<gene>
    <name evidence="8" type="ORF">FOE78_03405</name>
</gene>
<accession>A0A516PV70</accession>
<evidence type="ECO:0000259" key="6">
    <source>
        <dbReference type="PROSITE" id="PS51898"/>
    </source>
</evidence>
<dbReference type="InterPro" id="IPR013762">
    <property type="entry name" value="Integrase-like_cat_sf"/>
</dbReference>
<name>A0A516PV70_9ACTN</name>
<keyword evidence="3 5" id="KW-0238">DNA-binding</keyword>
<dbReference type="EMBL" id="CP041692">
    <property type="protein sequence ID" value="QDP95085.1"/>
    <property type="molecule type" value="Genomic_DNA"/>
</dbReference>
<protein>
    <submittedName>
        <fullName evidence="8">Site-specific integrase</fullName>
    </submittedName>
</protein>
<organism evidence="8 9">
    <name type="scientific">Microlunatus elymi</name>
    <dbReference type="NCBI Taxonomy" id="2596828"/>
    <lineage>
        <taxon>Bacteria</taxon>
        <taxon>Bacillati</taxon>
        <taxon>Actinomycetota</taxon>
        <taxon>Actinomycetes</taxon>
        <taxon>Propionibacteriales</taxon>
        <taxon>Propionibacteriaceae</taxon>
        <taxon>Microlunatus</taxon>
    </lineage>
</organism>
<dbReference type="KEGG" id="mik:FOE78_03405"/>
<dbReference type="GO" id="GO:0015074">
    <property type="term" value="P:DNA integration"/>
    <property type="evidence" value="ECO:0007669"/>
    <property type="project" value="UniProtKB-KW"/>
</dbReference>
<dbReference type="GO" id="GO:0006310">
    <property type="term" value="P:DNA recombination"/>
    <property type="evidence" value="ECO:0007669"/>
    <property type="project" value="UniProtKB-KW"/>
</dbReference>
<dbReference type="RefSeq" id="WP_143985067.1">
    <property type="nucleotide sequence ID" value="NZ_CP041692.1"/>
</dbReference>
<evidence type="ECO:0000256" key="4">
    <source>
        <dbReference type="ARBA" id="ARBA00023172"/>
    </source>
</evidence>
<keyword evidence="2" id="KW-0229">DNA integration</keyword>
<evidence type="ECO:0000256" key="1">
    <source>
        <dbReference type="ARBA" id="ARBA00008857"/>
    </source>
</evidence>
<dbReference type="Pfam" id="PF22022">
    <property type="entry name" value="Phage_int_M"/>
    <property type="match status" value="1"/>
</dbReference>
<sequence>MTPQRAHGDGSLYWNEERQRWVADVSVGYNGNGRRIHRRRFCRTKTEAKAVLREMTRELAEGTFVDDRGYTVGEAVEDWLTYGLVRKDQATRDNCRHLSEKHILPWLGARKLRELRTPEVEAWLAKLAESLSTRTIQAVRSCLNRAVRRAMAQERVRRNVVELAEMPHGRPGRPSKSLTPEQVDAVLEGTKSDRLHNYIVLSILTGARTEELRALRWDHVHLDAQQVNGHVVPPHIAVWRSVRRKGETKTPKSRRTIALPALCIEALRRERVQQAEDRLAAGSRWRDSGLVFASEVGTEMHPANVRRSFRRALRLVDGIDPEEWTPRELRHSFVSLLSDRGIPVETISMLVGHSGTTVTELVYRHQIRPVIQTGALVMDEVYKASGDELR</sequence>
<evidence type="ECO:0000256" key="3">
    <source>
        <dbReference type="ARBA" id="ARBA00023125"/>
    </source>
</evidence>
<feature type="domain" description="Tyr recombinase" evidence="6">
    <location>
        <begin position="173"/>
        <end position="379"/>
    </location>
</feature>
<dbReference type="InterPro" id="IPR010998">
    <property type="entry name" value="Integrase_recombinase_N"/>
</dbReference>
<evidence type="ECO:0000256" key="5">
    <source>
        <dbReference type="PROSITE-ProRule" id="PRU01248"/>
    </source>
</evidence>
<proteinExistence type="inferred from homology"/>
<feature type="domain" description="Core-binding (CB)" evidence="7">
    <location>
        <begin position="70"/>
        <end position="151"/>
    </location>
</feature>
<keyword evidence="4" id="KW-0233">DNA recombination</keyword>
<dbReference type="InterPro" id="IPR002104">
    <property type="entry name" value="Integrase_catalytic"/>
</dbReference>
<dbReference type="InterPro" id="IPR050808">
    <property type="entry name" value="Phage_Integrase"/>
</dbReference>
<dbReference type="PANTHER" id="PTHR30629:SF2">
    <property type="entry name" value="PROPHAGE INTEGRASE INTS-RELATED"/>
    <property type="match status" value="1"/>
</dbReference>
<evidence type="ECO:0000313" key="8">
    <source>
        <dbReference type="EMBL" id="QDP95085.1"/>
    </source>
</evidence>
<dbReference type="Proteomes" id="UP000319263">
    <property type="component" value="Chromosome"/>
</dbReference>
<dbReference type="Pfam" id="PF00589">
    <property type="entry name" value="Phage_integrase"/>
    <property type="match status" value="1"/>
</dbReference>
<dbReference type="InterPro" id="IPR011010">
    <property type="entry name" value="DNA_brk_join_enz"/>
</dbReference>
<dbReference type="InterPro" id="IPR053876">
    <property type="entry name" value="Phage_int_M"/>
</dbReference>
<dbReference type="Gene3D" id="1.10.443.10">
    <property type="entry name" value="Intergrase catalytic core"/>
    <property type="match status" value="1"/>
</dbReference>
<dbReference type="AlphaFoldDB" id="A0A516PV70"/>
<dbReference type="Gene3D" id="1.10.150.130">
    <property type="match status" value="1"/>
</dbReference>
<dbReference type="PROSITE" id="PS51900">
    <property type="entry name" value="CB"/>
    <property type="match status" value="1"/>
</dbReference>
<dbReference type="GO" id="GO:0003677">
    <property type="term" value="F:DNA binding"/>
    <property type="evidence" value="ECO:0007669"/>
    <property type="project" value="UniProtKB-UniRule"/>
</dbReference>